<evidence type="ECO:0000313" key="5">
    <source>
        <dbReference type="Proteomes" id="UP000805841"/>
    </source>
</evidence>
<comment type="caution">
    <text evidence="4">The sequence shown here is derived from an EMBL/GenBank/DDBJ whole genome shotgun (WGS) entry which is preliminary data.</text>
</comment>
<evidence type="ECO:0000259" key="3">
    <source>
        <dbReference type="SMART" id="SM01080"/>
    </source>
</evidence>
<reference evidence="4 5" key="1">
    <citation type="journal article" date="2020" name="Insects">
        <title>Bacteria Belonging to Pseudomonas typographi sp. nov. from the Bark Beetle Ips typographus Have Genomic Potential to Aid in the Host Ecology.</title>
        <authorList>
            <person name="Peral-Aranega E."/>
            <person name="Saati-Santamaria Z."/>
            <person name="Kolarik M."/>
            <person name="Rivas R."/>
            <person name="Garcia-Fraile P."/>
        </authorList>
    </citation>
    <scope>NUCLEOTIDE SEQUENCE [LARGE SCALE GENOMIC DNA]</scope>
    <source>
        <strain evidence="4 5">CA3A</strain>
    </source>
</reference>
<evidence type="ECO:0000313" key="4">
    <source>
        <dbReference type="EMBL" id="MBD1602396.1"/>
    </source>
</evidence>
<organism evidence="4 5">
    <name type="scientific">Pseudomonas typographi</name>
    <dbReference type="NCBI Taxonomy" id="2715964"/>
    <lineage>
        <taxon>Bacteria</taxon>
        <taxon>Pseudomonadati</taxon>
        <taxon>Pseudomonadota</taxon>
        <taxon>Gammaproteobacteria</taxon>
        <taxon>Pseudomonadales</taxon>
        <taxon>Pseudomonadaceae</taxon>
        <taxon>Pseudomonas</taxon>
    </lineage>
</organism>
<feature type="domain" description="CHASE2" evidence="3">
    <location>
        <begin position="33"/>
        <end position="362"/>
    </location>
</feature>
<feature type="transmembrane region" description="Helical" evidence="1">
    <location>
        <begin position="408"/>
        <end position="425"/>
    </location>
</feature>
<gene>
    <name evidence="4" type="ORF">HAQ05_27340</name>
</gene>
<sequence length="449" mass="49236">MFTCRQYTLAVLLLFVALLDPFSLSAASDSASATWLNRVFASFYPTAGRAQITVVLIDDAYLTHHNTYWPLPYDEQSKLFRHLLRYQPSGVFVDLMYSHDHTSADPAQGSRLLANVFARYQDKGVPLWLANTGEKATTGMANTLNALMQITQPALVTWAGWGDHYPLAVNTALGVMETPALAMYRRYCQAHRCDALPKDAEAAVKAPSMAIQWGARQHEDQEKVAKTVGCAKSLGPFTDAWHELTRAFKGRANNDNPKRCAYNLTLSASDLEVTGTDDQQLVGSMLQGRLVLVGADITSAGDTVNSPVHGDIAGVYQHAMALDNLIVKGMNYDSDPKGLGFMNLNWLDLLQVFLLAVIAVLKKLMTRPEPGIPRLYLPGQTWPQVTRVAGAFMVVLALLSVALHLAHITPANVLGIAVLSLALFSEKFDEFIARRGCLPISWKPKGHQG</sequence>
<evidence type="ECO:0000256" key="2">
    <source>
        <dbReference type="SAM" id="SignalP"/>
    </source>
</evidence>
<dbReference type="Pfam" id="PF05226">
    <property type="entry name" value="CHASE2"/>
    <property type="match status" value="1"/>
</dbReference>
<accession>A0ABR7ZA03</accession>
<keyword evidence="1" id="KW-0812">Transmembrane</keyword>
<dbReference type="InterPro" id="IPR007890">
    <property type="entry name" value="CHASE2"/>
</dbReference>
<feature type="signal peptide" evidence="2">
    <location>
        <begin position="1"/>
        <end position="26"/>
    </location>
</feature>
<name>A0ABR7ZA03_9PSED</name>
<keyword evidence="5" id="KW-1185">Reference proteome</keyword>
<evidence type="ECO:0000256" key="1">
    <source>
        <dbReference type="SAM" id="Phobius"/>
    </source>
</evidence>
<feature type="chain" id="PRO_5045834809" evidence="2">
    <location>
        <begin position="27"/>
        <end position="449"/>
    </location>
</feature>
<keyword evidence="1" id="KW-0472">Membrane</keyword>
<dbReference type="SMART" id="SM01080">
    <property type="entry name" value="CHASE2"/>
    <property type="match status" value="1"/>
</dbReference>
<keyword evidence="1" id="KW-1133">Transmembrane helix</keyword>
<dbReference type="Proteomes" id="UP000805841">
    <property type="component" value="Unassembled WGS sequence"/>
</dbReference>
<proteinExistence type="predicted"/>
<protein>
    <submittedName>
        <fullName evidence="4">CHASE2 domain-containing protein</fullName>
    </submittedName>
</protein>
<dbReference type="EMBL" id="JAAOCA010000070">
    <property type="protein sequence ID" value="MBD1602396.1"/>
    <property type="molecule type" value="Genomic_DNA"/>
</dbReference>
<keyword evidence="2" id="KW-0732">Signal</keyword>